<evidence type="ECO:0000313" key="6">
    <source>
        <dbReference type="Proteomes" id="UP001321014"/>
    </source>
</evidence>
<evidence type="ECO:0000313" key="5">
    <source>
        <dbReference type="EMBL" id="MCU9840428.1"/>
    </source>
</evidence>
<sequence length="348" mass="38512">MRPKVRHSIGLSNAKTEEISGKPAGLQKIVSFAEQLRGMPIREGHLALLDAGAPSLFGKKFAGKMSSVSRMYLPGRFTGYTVPHREWLAWHIPLSWIGDYIFDGQEVKPGDAFITGDPNGYTAHGKGRDNLTIGVYRPALEEALRALSGQPDLRLDMKWLRFRPSRRLVSQALRLQSSLSQNDTKETANGVHKYLGTLDRDFVDVLAHEYFTTVGNAPRFHGARRRAFDIAAEARRLTFDTPDAPPSLSQLCSLLGVGETRLFEAFHEIHGLAPSECLMALRLGAAYERLTNPATPPRSVKEVALDAGFTKSGYFARKFQEQFGKLPSAVLAETRAVLRDTNFTCSAP</sequence>
<dbReference type="EMBL" id="JAOVQN010000038">
    <property type="protein sequence ID" value="MCU9840428.1"/>
    <property type="molecule type" value="Genomic_DNA"/>
</dbReference>
<dbReference type="InterPro" id="IPR050204">
    <property type="entry name" value="AraC_XylS_family_regulators"/>
</dbReference>
<dbReference type="Gene3D" id="1.10.10.60">
    <property type="entry name" value="Homeodomain-like"/>
    <property type="match status" value="1"/>
</dbReference>
<dbReference type="Proteomes" id="UP001321014">
    <property type="component" value="Unassembled WGS sequence"/>
</dbReference>
<evidence type="ECO:0000259" key="4">
    <source>
        <dbReference type="PROSITE" id="PS01124"/>
    </source>
</evidence>
<keyword evidence="1" id="KW-0805">Transcription regulation</keyword>
<evidence type="ECO:0000256" key="2">
    <source>
        <dbReference type="ARBA" id="ARBA00023125"/>
    </source>
</evidence>
<keyword evidence="2" id="KW-0238">DNA-binding</keyword>
<dbReference type="RefSeq" id="WP_263390297.1">
    <property type="nucleotide sequence ID" value="NZ_JAOVQN010000038.1"/>
</dbReference>
<evidence type="ECO:0000256" key="1">
    <source>
        <dbReference type="ARBA" id="ARBA00023015"/>
    </source>
</evidence>
<proteinExistence type="predicted"/>
<reference evidence="5 6" key="1">
    <citation type="submission" date="2022-10" db="EMBL/GenBank/DDBJ databases">
        <title>Ruegeria sp. nov., isolated from ocean surface water.</title>
        <authorList>
            <person name="He W."/>
            <person name="Wang L."/>
            <person name="Zhang D.-F."/>
        </authorList>
    </citation>
    <scope>NUCLEOTIDE SEQUENCE [LARGE SCALE GENOMIC DNA]</scope>
    <source>
        <strain evidence="5 6">WL0004</strain>
    </source>
</reference>
<dbReference type="Pfam" id="PF12833">
    <property type="entry name" value="HTH_18"/>
    <property type="match status" value="1"/>
</dbReference>
<keyword evidence="6" id="KW-1185">Reference proteome</keyword>
<organism evidence="5 6">
    <name type="scientific">Ruegeria marisflavi</name>
    <dbReference type="NCBI Taxonomy" id="2984152"/>
    <lineage>
        <taxon>Bacteria</taxon>
        <taxon>Pseudomonadati</taxon>
        <taxon>Pseudomonadota</taxon>
        <taxon>Alphaproteobacteria</taxon>
        <taxon>Rhodobacterales</taxon>
        <taxon>Roseobacteraceae</taxon>
        <taxon>Ruegeria</taxon>
    </lineage>
</organism>
<dbReference type="InterPro" id="IPR018060">
    <property type="entry name" value="HTH_AraC"/>
</dbReference>
<evidence type="ECO:0000256" key="3">
    <source>
        <dbReference type="ARBA" id="ARBA00023163"/>
    </source>
</evidence>
<name>A0ABT2WXQ6_9RHOB</name>
<dbReference type="PROSITE" id="PS01124">
    <property type="entry name" value="HTH_ARAC_FAMILY_2"/>
    <property type="match status" value="1"/>
</dbReference>
<feature type="domain" description="HTH araC/xylS-type" evidence="4">
    <location>
        <begin position="232"/>
        <end position="333"/>
    </location>
</feature>
<dbReference type="SMART" id="SM00342">
    <property type="entry name" value="HTH_ARAC"/>
    <property type="match status" value="1"/>
</dbReference>
<dbReference type="PANTHER" id="PTHR46796">
    <property type="entry name" value="HTH-TYPE TRANSCRIPTIONAL ACTIVATOR RHAS-RELATED"/>
    <property type="match status" value="1"/>
</dbReference>
<dbReference type="InterPro" id="IPR009057">
    <property type="entry name" value="Homeodomain-like_sf"/>
</dbReference>
<comment type="caution">
    <text evidence="5">The sequence shown here is derived from an EMBL/GenBank/DDBJ whole genome shotgun (WGS) entry which is preliminary data.</text>
</comment>
<accession>A0ABT2WXQ6</accession>
<dbReference type="SUPFAM" id="SSF46689">
    <property type="entry name" value="Homeodomain-like"/>
    <property type="match status" value="1"/>
</dbReference>
<gene>
    <name evidence="5" type="ORF">OEZ49_21985</name>
</gene>
<dbReference type="PANTHER" id="PTHR46796:SF12">
    <property type="entry name" value="HTH-TYPE DNA-BINDING TRANSCRIPTIONAL ACTIVATOR EUTR"/>
    <property type="match status" value="1"/>
</dbReference>
<keyword evidence="3" id="KW-0804">Transcription</keyword>
<protein>
    <submittedName>
        <fullName evidence="5">Helix-turn-helix domain-containing protein</fullName>
    </submittedName>
</protein>